<dbReference type="Proteomes" id="UP000253729">
    <property type="component" value="Unassembled WGS sequence"/>
</dbReference>
<evidence type="ECO:0000313" key="1">
    <source>
        <dbReference type="EMBL" id="RDH31792.1"/>
    </source>
</evidence>
<gene>
    <name evidence="1" type="ORF">BDQ94DRAFT_146669</name>
</gene>
<protein>
    <submittedName>
        <fullName evidence="1">Uncharacterized protein</fullName>
    </submittedName>
</protein>
<organism evidence="1 2">
    <name type="scientific">Aspergillus welwitschiae</name>
    <dbReference type="NCBI Taxonomy" id="1341132"/>
    <lineage>
        <taxon>Eukaryota</taxon>
        <taxon>Fungi</taxon>
        <taxon>Dikarya</taxon>
        <taxon>Ascomycota</taxon>
        <taxon>Pezizomycotina</taxon>
        <taxon>Eurotiomycetes</taxon>
        <taxon>Eurotiomycetidae</taxon>
        <taxon>Eurotiales</taxon>
        <taxon>Aspergillaceae</taxon>
        <taxon>Aspergillus</taxon>
        <taxon>Aspergillus subgen. Circumdati</taxon>
    </lineage>
</organism>
<keyword evidence="2" id="KW-1185">Reference proteome</keyword>
<dbReference type="AlphaFoldDB" id="A0A3F3PYF5"/>
<evidence type="ECO:0000313" key="2">
    <source>
        <dbReference type="Proteomes" id="UP000253729"/>
    </source>
</evidence>
<sequence length="65" mass="7903">MELFRHSSRNTQLNHVVCLQESGRSRQRGYGLLPWKKGYREPRFHTKGCEEFGINYDRLRRRVHD</sequence>
<dbReference type="EMBL" id="KZ852053">
    <property type="protein sequence ID" value="RDH31792.1"/>
    <property type="molecule type" value="Genomic_DNA"/>
</dbReference>
<reference evidence="1 2" key="1">
    <citation type="submission" date="2018-07" db="EMBL/GenBank/DDBJ databases">
        <title>The genomes of Aspergillus section Nigri reveals drivers in fungal speciation.</title>
        <authorList>
            <consortium name="DOE Joint Genome Institute"/>
            <person name="Vesth T.C."/>
            <person name="Nybo J."/>
            <person name="Theobald S."/>
            <person name="Brandl J."/>
            <person name="Frisvad J.C."/>
            <person name="Nielsen K.F."/>
            <person name="Lyhne E.K."/>
            <person name="Kogle M.E."/>
            <person name="Kuo A."/>
            <person name="Riley R."/>
            <person name="Clum A."/>
            <person name="Nolan M."/>
            <person name="Lipzen A."/>
            <person name="Salamov A."/>
            <person name="Henrissat B."/>
            <person name="Wiebenga A."/>
            <person name="De vries R.P."/>
            <person name="Grigoriev I.V."/>
            <person name="Mortensen U.H."/>
            <person name="Andersen M.R."/>
            <person name="Baker S.E."/>
        </authorList>
    </citation>
    <scope>NUCLEOTIDE SEQUENCE [LARGE SCALE GENOMIC DNA]</scope>
    <source>
        <strain evidence="1 2">CBS 139.54b</strain>
    </source>
</reference>
<accession>A0A3F3PYF5</accession>
<dbReference type="RefSeq" id="XP_026624814.1">
    <property type="nucleotide sequence ID" value="XM_026766871.1"/>
</dbReference>
<dbReference type="GeneID" id="38135227"/>
<name>A0A3F3PYF5_9EURO</name>
<proteinExistence type="predicted"/>